<dbReference type="InterPro" id="IPR012910">
    <property type="entry name" value="Plug_dom"/>
</dbReference>
<dbReference type="SUPFAM" id="SSF49464">
    <property type="entry name" value="Carboxypeptidase regulatory domain-like"/>
    <property type="match status" value="1"/>
</dbReference>
<evidence type="ECO:0000256" key="8">
    <source>
        <dbReference type="SAM" id="SignalP"/>
    </source>
</evidence>
<dbReference type="Pfam" id="PF07715">
    <property type="entry name" value="Plug"/>
    <property type="match status" value="1"/>
</dbReference>
<dbReference type="AlphaFoldDB" id="A0A1G8EZ12"/>
<comment type="similarity">
    <text evidence="7">Belongs to the TonB-dependent receptor family.</text>
</comment>
<reference evidence="11" key="1">
    <citation type="submission" date="2016-10" db="EMBL/GenBank/DDBJ databases">
        <authorList>
            <person name="Varghese N."/>
            <person name="Submissions S."/>
        </authorList>
    </citation>
    <scope>NUCLEOTIDE SEQUENCE [LARGE SCALE GENOMIC DNA]</scope>
    <source>
        <strain evidence="11">DSM 23313</strain>
    </source>
</reference>
<dbReference type="GO" id="GO:0009279">
    <property type="term" value="C:cell outer membrane"/>
    <property type="evidence" value="ECO:0007669"/>
    <property type="project" value="UniProtKB-SubCell"/>
</dbReference>
<dbReference type="InterPro" id="IPR023996">
    <property type="entry name" value="TonB-dep_OMP_SusC/RagA"/>
</dbReference>
<dbReference type="EMBL" id="FNDQ01000013">
    <property type="protein sequence ID" value="SDH75141.1"/>
    <property type="molecule type" value="Genomic_DNA"/>
</dbReference>
<evidence type="ECO:0000256" key="3">
    <source>
        <dbReference type="ARBA" id="ARBA00022452"/>
    </source>
</evidence>
<evidence type="ECO:0000313" key="10">
    <source>
        <dbReference type="EMBL" id="SDH75141.1"/>
    </source>
</evidence>
<dbReference type="InterPro" id="IPR037066">
    <property type="entry name" value="Plug_dom_sf"/>
</dbReference>
<dbReference type="Gene3D" id="2.170.130.10">
    <property type="entry name" value="TonB-dependent receptor, plug domain"/>
    <property type="match status" value="1"/>
</dbReference>
<dbReference type="STRING" id="702745.SAMN05421818_11346"/>
<comment type="subcellular location">
    <subcellularLocation>
        <location evidence="1 7">Cell outer membrane</location>
        <topology evidence="1 7">Multi-pass membrane protein</topology>
    </subcellularLocation>
</comment>
<evidence type="ECO:0000256" key="7">
    <source>
        <dbReference type="PROSITE-ProRule" id="PRU01360"/>
    </source>
</evidence>
<dbReference type="InterPro" id="IPR036942">
    <property type="entry name" value="Beta-barrel_TonB_sf"/>
</dbReference>
<keyword evidence="8" id="KW-0732">Signal</keyword>
<evidence type="ECO:0000256" key="1">
    <source>
        <dbReference type="ARBA" id="ARBA00004571"/>
    </source>
</evidence>
<protein>
    <submittedName>
        <fullName evidence="10">TonB-linked outer membrane protein, SusC/RagA family</fullName>
    </submittedName>
</protein>
<dbReference type="Gene3D" id="2.60.40.1120">
    <property type="entry name" value="Carboxypeptidase-like, regulatory domain"/>
    <property type="match status" value="1"/>
</dbReference>
<dbReference type="RefSeq" id="WP_090408966.1">
    <property type="nucleotide sequence ID" value="NZ_FNDQ01000013.1"/>
</dbReference>
<feature type="chain" id="PRO_5017486963" evidence="8">
    <location>
        <begin position="23"/>
        <end position="1004"/>
    </location>
</feature>
<sequence length="1004" mass="113172">MKPLKINLLIAFFSLLSTVCFAQTQQYVGKVINQHTKKPIQGAIITLVDTKQIFITEDNGTFSFTAPKQTDIIVSHLGFEEIRMSLKNTSQNIYLNPIMEQLEELLIKCTHNINDIDVRNLTGSVVTLDMNKLSERSEIDMAKLLQGQIPGLTVNYGGELGKKPEIRIRGNSSFNYKGSANEPLFVMDGIIISTETFLTLTPNDFTTIKVLKDAPATALYGIKAANGVIELTSKQGFEGKPIFSFSMKQGVTFRGERPVEMMGTNEKLAFEERIEMLATPGYLFSEKYITKNYQNSPLLQEKLAEGNRILDSLKQYNTDWFKELIKPNHFQSYNFSVRGGTEKNTYFYSLNYSKQGGRIPGNDIHHITARANLNYLITDNFNLAINNSFGVATANTQNGMDNDPTSLAYILNPYETKESKKLYSFNKHQSYKDLINQFYQKSTTKRFSSSLVMQWDVLPELNISGVIGADYSLGEINKRIYSTAYSQRDNPINAQGYLSEEDNKNFDFSSNIRASYQKQIGDHDFFIGVNSDYYLSNIKSLSASGYGIADDINSISGINNSLTGTYAPNNGGNKIKNAQLGFGAALGYTFQNTYDFYASIKRDGSSLLPSNNRWNNAWATGIAWSPSEYAFFAKQDILTALKFKASLGYTASMVGITPRDITTTFSNSNNFYGESRILQLLALPNKDLKPQQTYSTNFTIDFGFLNRFNLTTTLYNELTKEAIVTVPIASSNGFKTFTKNIGELENKGIELMLNGDVLHIADFKWNSSISMSYNANKVKKLYGTDKIYLTDQSVIPEYEVGKPLGVIYGLRDNGVYPITGLPQYVDNDGQIINFENSISPNYFNNLGYSIAPYSGFFNNYFSYKNWSLTVNINYSSGGKATYSKSYIRDNTNANKNAIKGQLDNMWFEIGDENKLYPAKKLPSSVYDLYQYPTTKTIYKTDYIKLNFVQLGYSITQSAFINRYFKSLQVNVQADNIYTYRRQKDKGSLNDVLQPILTFSINATF</sequence>
<dbReference type="NCBIfam" id="TIGR04056">
    <property type="entry name" value="OMP_RagA_SusC"/>
    <property type="match status" value="1"/>
</dbReference>
<dbReference type="InterPro" id="IPR039426">
    <property type="entry name" value="TonB-dep_rcpt-like"/>
</dbReference>
<evidence type="ECO:0000256" key="5">
    <source>
        <dbReference type="ARBA" id="ARBA00023136"/>
    </source>
</evidence>
<keyword evidence="5 7" id="KW-0472">Membrane</keyword>
<proteinExistence type="inferred from homology"/>
<feature type="signal peptide" evidence="8">
    <location>
        <begin position="1"/>
        <end position="22"/>
    </location>
</feature>
<evidence type="ECO:0000256" key="2">
    <source>
        <dbReference type="ARBA" id="ARBA00022448"/>
    </source>
</evidence>
<dbReference type="PROSITE" id="PS52016">
    <property type="entry name" value="TONB_DEPENDENT_REC_3"/>
    <property type="match status" value="1"/>
</dbReference>
<dbReference type="Pfam" id="PF13715">
    <property type="entry name" value="CarbopepD_reg_2"/>
    <property type="match status" value="1"/>
</dbReference>
<dbReference type="SUPFAM" id="SSF56935">
    <property type="entry name" value="Porins"/>
    <property type="match status" value="1"/>
</dbReference>
<dbReference type="Gene3D" id="2.40.170.20">
    <property type="entry name" value="TonB-dependent receptor, beta-barrel domain"/>
    <property type="match status" value="1"/>
</dbReference>
<keyword evidence="3 7" id="KW-1134">Transmembrane beta strand</keyword>
<evidence type="ECO:0000256" key="6">
    <source>
        <dbReference type="ARBA" id="ARBA00023237"/>
    </source>
</evidence>
<keyword evidence="4 7" id="KW-0812">Transmembrane</keyword>
<evidence type="ECO:0000259" key="9">
    <source>
        <dbReference type="Pfam" id="PF07715"/>
    </source>
</evidence>
<dbReference type="Proteomes" id="UP000243588">
    <property type="component" value="Unassembled WGS sequence"/>
</dbReference>
<keyword evidence="6 7" id="KW-0998">Cell outer membrane</keyword>
<dbReference type="InterPro" id="IPR008969">
    <property type="entry name" value="CarboxyPept-like_regulatory"/>
</dbReference>
<gene>
    <name evidence="10" type="ORF">SAMN05421818_11346</name>
</gene>
<keyword evidence="11" id="KW-1185">Reference proteome</keyword>
<accession>A0A1G8EZ12</accession>
<organism evidence="10 11">
    <name type="scientific">Myroides phaeus</name>
    <dbReference type="NCBI Taxonomy" id="702745"/>
    <lineage>
        <taxon>Bacteria</taxon>
        <taxon>Pseudomonadati</taxon>
        <taxon>Bacteroidota</taxon>
        <taxon>Flavobacteriia</taxon>
        <taxon>Flavobacteriales</taxon>
        <taxon>Flavobacteriaceae</taxon>
        <taxon>Myroides</taxon>
    </lineage>
</organism>
<keyword evidence="2 7" id="KW-0813">Transport</keyword>
<name>A0A1G8EZ12_9FLAO</name>
<evidence type="ECO:0000256" key="4">
    <source>
        <dbReference type="ARBA" id="ARBA00022692"/>
    </source>
</evidence>
<feature type="domain" description="TonB-dependent receptor plug" evidence="9">
    <location>
        <begin position="118"/>
        <end position="228"/>
    </location>
</feature>
<evidence type="ECO:0000313" key="11">
    <source>
        <dbReference type="Proteomes" id="UP000243588"/>
    </source>
</evidence>